<protein>
    <submittedName>
        <fullName evidence="1">Uncharacterized protein</fullName>
    </submittedName>
</protein>
<dbReference type="RefSeq" id="WP_131572854.1">
    <property type="nucleotide sequence ID" value="NZ_CBCSAJ010000004.1"/>
</dbReference>
<accession>A0ABW4DZ82</accession>
<name>A0ABW4DZ82_9RHOB</name>
<gene>
    <name evidence="1" type="ORF">ACFQ5P_09580</name>
</gene>
<reference evidence="2" key="1">
    <citation type="journal article" date="2019" name="Int. J. Syst. Evol. Microbiol.">
        <title>The Global Catalogue of Microorganisms (GCM) 10K type strain sequencing project: providing services to taxonomists for standard genome sequencing and annotation.</title>
        <authorList>
            <consortium name="The Broad Institute Genomics Platform"/>
            <consortium name="The Broad Institute Genome Sequencing Center for Infectious Disease"/>
            <person name="Wu L."/>
            <person name="Ma J."/>
        </authorList>
    </citation>
    <scope>NUCLEOTIDE SEQUENCE [LARGE SCALE GENOMIC DNA]</scope>
    <source>
        <strain evidence="2">CCM 8875</strain>
    </source>
</reference>
<keyword evidence="2" id="KW-1185">Reference proteome</keyword>
<comment type="caution">
    <text evidence="1">The sequence shown here is derived from an EMBL/GenBank/DDBJ whole genome shotgun (WGS) entry which is preliminary data.</text>
</comment>
<proteinExistence type="predicted"/>
<dbReference type="Proteomes" id="UP001597302">
    <property type="component" value="Unassembled WGS sequence"/>
</dbReference>
<dbReference type="EMBL" id="JBHTOQ010000022">
    <property type="protein sequence ID" value="MFD1481545.1"/>
    <property type="molecule type" value="Genomic_DNA"/>
</dbReference>
<organism evidence="1 2">
    <name type="scientific">Paracoccus nototheniae</name>
    <dbReference type="NCBI Taxonomy" id="2489002"/>
    <lineage>
        <taxon>Bacteria</taxon>
        <taxon>Pseudomonadati</taxon>
        <taxon>Pseudomonadota</taxon>
        <taxon>Alphaproteobacteria</taxon>
        <taxon>Rhodobacterales</taxon>
        <taxon>Paracoccaceae</taxon>
        <taxon>Paracoccus</taxon>
    </lineage>
</organism>
<sequence length="69" mass="7256">MAVTVTLTGPCAKTEVTLHVFVQCDGDVFCREVQDLAVSEALAGLPDLALAGPLRVVTTYSPPDPARQT</sequence>
<evidence type="ECO:0000313" key="2">
    <source>
        <dbReference type="Proteomes" id="UP001597302"/>
    </source>
</evidence>
<evidence type="ECO:0000313" key="1">
    <source>
        <dbReference type="EMBL" id="MFD1481545.1"/>
    </source>
</evidence>